<accession>A0A9P9YBP2</accession>
<organism evidence="2 3">
    <name type="scientific">Drosophila gunungcola</name>
    <name type="common">fruit fly</name>
    <dbReference type="NCBI Taxonomy" id="103775"/>
    <lineage>
        <taxon>Eukaryota</taxon>
        <taxon>Metazoa</taxon>
        <taxon>Ecdysozoa</taxon>
        <taxon>Arthropoda</taxon>
        <taxon>Hexapoda</taxon>
        <taxon>Insecta</taxon>
        <taxon>Pterygota</taxon>
        <taxon>Neoptera</taxon>
        <taxon>Endopterygota</taxon>
        <taxon>Diptera</taxon>
        <taxon>Brachycera</taxon>
        <taxon>Muscomorpha</taxon>
        <taxon>Ephydroidea</taxon>
        <taxon>Drosophilidae</taxon>
        <taxon>Drosophila</taxon>
        <taxon>Sophophora</taxon>
    </lineage>
</organism>
<dbReference type="EMBL" id="JAMKOV010000118">
    <property type="protein sequence ID" value="KAI8033593.1"/>
    <property type="molecule type" value="Genomic_DNA"/>
</dbReference>
<dbReference type="AlphaFoldDB" id="A0A9P9YBP2"/>
<name>A0A9P9YBP2_9MUSC</name>
<dbReference type="Proteomes" id="UP001059596">
    <property type="component" value="Unassembled WGS sequence"/>
</dbReference>
<evidence type="ECO:0000256" key="1">
    <source>
        <dbReference type="SAM" id="MobiDB-lite"/>
    </source>
</evidence>
<feature type="region of interest" description="Disordered" evidence="1">
    <location>
        <begin position="45"/>
        <end position="76"/>
    </location>
</feature>
<protein>
    <submittedName>
        <fullName evidence="2">Uncharacterized protein</fullName>
    </submittedName>
</protein>
<proteinExistence type="predicted"/>
<keyword evidence="3" id="KW-1185">Reference proteome</keyword>
<comment type="caution">
    <text evidence="2">The sequence shown here is derived from an EMBL/GenBank/DDBJ whole genome shotgun (WGS) entry which is preliminary data.</text>
</comment>
<evidence type="ECO:0000313" key="3">
    <source>
        <dbReference type="Proteomes" id="UP001059596"/>
    </source>
</evidence>
<sequence>MVETLVFETPTPLSEHVESTFGFAAAGDSAADTAAAAAGQPQLASTLPSHLPSVGGYSGDYAKGNMDDSGIEVQEE</sequence>
<gene>
    <name evidence="2" type="ORF">M5D96_013643</name>
</gene>
<reference evidence="2" key="1">
    <citation type="journal article" date="2023" name="Genome Biol. Evol.">
        <title>Long-read-based Genome Assembly of Drosophila gunungcola Reveals Fewer Chemosensory Genes in Flower-breeding Species.</title>
        <authorList>
            <person name="Negi A."/>
            <person name="Liao B.Y."/>
            <person name="Yeh S.D."/>
        </authorList>
    </citation>
    <scope>NUCLEOTIDE SEQUENCE</scope>
    <source>
        <strain evidence="2">Sukarami</strain>
    </source>
</reference>
<evidence type="ECO:0000313" key="2">
    <source>
        <dbReference type="EMBL" id="KAI8033593.1"/>
    </source>
</evidence>